<proteinExistence type="predicted"/>
<keyword evidence="1" id="KW-0812">Transmembrane</keyword>
<dbReference type="OrthoDB" id="5646270at2"/>
<organism evidence="2 3">
    <name type="scientific">Legionella santicrucis</name>
    <dbReference type="NCBI Taxonomy" id="45074"/>
    <lineage>
        <taxon>Bacteria</taxon>
        <taxon>Pseudomonadati</taxon>
        <taxon>Pseudomonadota</taxon>
        <taxon>Gammaproteobacteria</taxon>
        <taxon>Legionellales</taxon>
        <taxon>Legionellaceae</taxon>
        <taxon>Legionella</taxon>
    </lineage>
</organism>
<dbReference type="PATRIC" id="fig|45074.5.peg.3142"/>
<dbReference type="Proteomes" id="UP000054703">
    <property type="component" value="Unassembled WGS sequence"/>
</dbReference>
<keyword evidence="1" id="KW-1133">Transmembrane helix</keyword>
<evidence type="ECO:0000313" key="3">
    <source>
        <dbReference type="Proteomes" id="UP000054703"/>
    </source>
</evidence>
<sequence>MQIQCDTLKYAKLLEKEGVKSDAAQGFMSTLTEIDIFNLYSKQEVDSMLSETVEKVFAKQDLKLAEQRREFDMRMQDIAKYHETQLRDQRGELLASRRWTIGTVITVGLSLAAYLSALIHFNH</sequence>
<name>A0A0W0YIL8_9GAMM</name>
<reference evidence="2 3" key="1">
    <citation type="submission" date="2015-11" db="EMBL/GenBank/DDBJ databases">
        <title>Genomic analysis of 38 Legionella species identifies large and diverse effector repertoires.</title>
        <authorList>
            <person name="Burstein D."/>
            <person name="Amaro F."/>
            <person name="Zusman T."/>
            <person name="Lifshitz Z."/>
            <person name="Cohen O."/>
            <person name="Gilbert J.A."/>
            <person name="Pupko T."/>
            <person name="Shuman H.A."/>
            <person name="Segal G."/>
        </authorList>
    </citation>
    <scope>NUCLEOTIDE SEQUENCE [LARGE SCALE GENOMIC DNA]</scope>
    <source>
        <strain evidence="2 3">SC-63-C7</strain>
    </source>
</reference>
<dbReference type="EMBL" id="LNYU01000081">
    <property type="protein sequence ID" value="KTD56764.1"/>
    <property type="molecule type" value="Genomic_DNA"/>
</dbReference>
<evidence type="ECO:0000313" key="2">
    <source>
        <dbReference type="EMBL" id="KTD56764.1"/>
    </source>
</evidence>
<protein>
    <recommendedName>
        <fullName evidence="4">Coiled-coil protein</fullName>
    </recommendedName>
</protein>
<keyword evidence="3" id="KW-1185">Reference proteome</keyword>
<feature type="transmembrane region" description="Helical" evidence="1">
    <location>
        <begin position="99"/>
        <end position="121"/>
    </location>
</feature>
<evidence type="ECO:0000256" key="1">
    <source>
        <dbReference type="SAM" id="Phobius"/>
    </source>
</evidence>
<keyword evidence="1" id="KW-0472">Membrane</keyword>
<evidence type="ECO:0008006" key="4">
    <source>
        <dbReference type="Google" id="ProtNLM"/>
    </source>
</evidence>
<accession>A0A0W0YIL8</accession>
<dbReference type="STRING" id="45074.Lsan_2924"/>
<dbReference type="RefSeq" id="WP_058514885.1">
    <property type="nucleotide sequence ID" value="NZ_CAAAIH010000044.1"/>
</dbReference>
<comment type="caution">
    <text evidence="2">The sequence shown here is derived from an EMBL/GenBank/DDBJ whole genome shotgun (WGS) entry which is preliminary data.</text>
</comment>
<gene>
    <name evidence="2" type="ORF">Lsan_2924</name>
</gene>
<dbReference type="AlphaFoldDB" id="A0A0W0YIL8"/>